<dbReference type="PATRIC" id="fig|1618331.3.peg.661"/>
<dbReference type="Gene3D" id="3.40.50.1260">
    <property type="entry name" value="Phosphoglycerate kinase, N-terminal domain"/>
    <property type="match status" value="4"/>
</dbReference>
<dbReference type="Pfam" id="PF00162">
    <property type="entry name" value="PGK"/>
    <property type="match status" value="2"/>
</dbReference>
<dbReference type="EMBL" id="LBSM01000012">
    <property type="protein sequence ID" value="KKQ17963.1"/>
    <property type="molecule type" value="Genomic_DNA"/>
</dbReference>
<dbReference type="GO" id="GO:0043531">
    <property type="term" value="F:ADP binding"/>
    <property type="evidence" value="ECO:0007669"/>
    <property type="project" value="TreeGrafter"/>
</dbReference>
<keyword evidence="3 7" id="KW-0808">Transferase</keyword>
<dbReference type="InterPro" id="IPR036043">
    <property type="entry name" value="Phosphoglycerate_kinase_sf"/>
</dbReference>
<keyword evidence="4" id="KW-0547">Nucleotide-binding</keyword>
<dbReference type="PANTHER" id="PTHR11406">
    <property type="entry name" value="PHOSPHOGLYCERATE KINASE"/>
    <property type="match status" value="1"/>
</dbReference>
<evidence type="ECO:0000256" key="4">
    <source>
        <dbReference type="ARBA" id="ARBA00022741"/>
    </source>
</evidence>
<keyword evidence="6" id="KW-0067">ATP-binding</keyword>
<accession>A0A0G0FFT6</accession>
<dbReference type="GO" id="GO:0006094">
    <property type="term" value="P:gluconeogenesis"/>
    <property type="evidence" value="ECO:0007669"/>
    <property type="project" value="TreeGrafter"/>
</dbReference>
<organism evidence="8 9">
    <name type="scientific">Berkelbacteria bacterium GW2011_GWA1_36_9</name>
    <dbReference type="NCBI Taxonomy" id="1618331"/>
    <lineage>
        <taxon>Bacteria</taxon>
        <taxon>Candidatus Berkelbacteria</taxon>
    </lineage>
</organism>
<dbReference type="EC" id="2.7.2.3" evidence="2 7"/>
<name>A0A0G0FFT6_9BACT</name>
<gene>
    <name evidence="8" type="ORF">US31_C0012G0004</name>
</gene>
<dbReference type="AlphaFoldDB" id="A0A0G0FFT6"/>
<comment type="catalytic activity">
    <reaction evidence="1 7">
        <text>(2R)-3-phosphoglycerate + ATP = (2R)-3-phospho-glyceroyl phosphate + ADP</text>
        <dbReference type="Rhea" id="RHEA:14801"/>
        <dbReference type="ChEBI" id="CHEBI:30616"/>
        <dbReference type="ChEBI" id="CHEBI:57604"/>
        <dbReference type="ChEBI" id="CHEBI:58272"/>
        <dbReference type="ChEBI" id="CHEBI:456216"/>
        <dbReference type="EC" id="2.7.2.3"/>
    </reaction>
</comment>
<comment type="caution">
    <text evidence="8">The sequence shown here is derived from an EMBL/GenBank/DDBJ whole genome shotgun (WGS) entry which is preliminary data.</text>
</comment>
<dbReference type="GO" id="GO:0006096">
    <property type="term" value="P:glycolytic process"/>
    <property type="evidence" value="ECO:0007669"/>
    <property type="project" value="InterPro"/>
</dbReference>
<dbReference type="GO" id="GO:0004618">
    <property type="term" value="F:phosphoglycerate kinase activity"/>
    <property type="evidence" value="ECO:0007669"/>
    <property type="project" value="UniProtKB-EC"/>
</dbReference>
<evidence type="ECO:0000256" key="2">
    <source>
        <dbReference type="ARBA" id="ARBA00013061"/>
    </source>
</evidence>
<evidence type="ECO:0000256" key="7">
    <source>
        <dbReference type="RuleBase" id="RU000532"/>
    </source>
</evidence>
<dbReference type="PANTHER" id="PTHR11406:SF23">
    <property type="entry name" value="PHOSPHOGLYCERATE KINASE 1, CHLOROPLASTIC-RELATED"/>
    <property type="match status" value="1"/>
</dbReference>
<dbReference type="GO" id="GO:0005829">
    <property type="term" value="C:cytosol"/>
    <property type="evidence" value="ECO:0007669"/>
    <property type="project" value="TreeGrafter"/>
</dbReference>
<sequence>MKKIQEIKVENKNVLVRIDSDVPVKDEQVTDDERLQASIPTLKYLLENGAKVTIIGHIGRPNSEEVTELKMRPVEDKLIELLGTHLNWQILENLRFNAGEEENNPEFTEHLIAGQDLFVQDAFATCHRNHASTVGVAKLLPSYAGMSVQKEVENLSKILESPVRPFIVIVGGAKIEDKKPVIDGLLPIADKILVGGVVANVLQKEKEQLSPKIVLPIDGLPKLTGFDIGPKTIALFKKIIESAKTIFWAGTMGKYEDPEYSIGSKEIAEAIVASSAKKFAGGGDTTSFIRQNNLQDKFDFLSTGGGATLEYLSGKKLPGLEVLN</sequence>
<dbReference type="GO" id="GO:0005524">
    <property type="term" value="F:ATP binding"/>
    <property type="evidence" value="ECO:0007669"/>
    <property type="project" value="UniProtKB-KW"/>
</dbReference>
<evidence type="ECO:0000313" key="8">
    <source>
        <dbReference type="EMBL" id="KKQ17963.1"/>
    </source>
</evidence>
<dbReference type="Proteomes" id="UP000034508">
    <property type="component" value="Unassembled WGS sequence"/>
</dbReference>
<evidence type="ECO:0000256" key="3">
    <source>
        <dbReference type="ARBA" id="ARBA00022679"/>
    </source>
</evidence>
<comment type="similarity">
    <text evidence="7">Belongs to the phosphoglycerate kinase family.</text>
</comment>
<protein>
    <recommendedName>
        <fullName evidence="2 7">Phosphoglycerate kinase</fullName>
        <ecNumber evidence="2 7">2.7.2.3</ecNumber>
    </recommendedName>
</protein>
<dbReference type="InterPro" id="IPR015824">
    <property type="entry name" value="Phosphoglycerate_kinase_N"/>
</dbReference>
<reference evidence="8 9" key="1">
    <citation type="journal article" date="2015" name="Nature">
        <title>rRNA introns, odd ribosomes, and small enigmatic genomes across a large radiation of phyla.</title>
        <authorList>
            <person name="Brown C.T."/>
            <person name="Hug L.A."/>
            <person name="Thomas B.C."/>
            <person name="Sharon I."/>
            <person name="Castelle C.J."/>
            <person name="Singh A."/>
            <person name="Wilkins M.J."/>
            <person name="Williams K.H."/>
            <person name="Banfield J.F."/>
        </authorList>
    </citation>
    <scope>NUCLEOTIDE SEQUENCE [LARGE SCALE GENOMIC DNA]</scope>
</reference>
<proteinExistence type="inferred from homology"/>
<evidence type="ECO:0000256" key="6">
    <source>
        <dbReference type="ARBA" id="ARBA00022840"/>
    </source>
</evidence>
<evidence type="ECO:0000256" key="5">
    <source>
        <dbReference type="ARBA" id="ARBA00022777"/>
    </source>
</evidence>
<dbReference type="InterPro" id="IPR001576">
    <property type="entry name" value="Phosphoglycerate_kinase"/>
</dbReference>
<evidence type="ECO:0000256" key="1">
    <source>
        <dbReference type="ARBA" id="ARBA00000642"/>
    </source>
</evidence>
<dbReference type="SUPFAM" id="SSF53748">
    <property type="entry name" value="Phosphoglycerate kinase"/>
    <property type="match status" value="1"/>
</dbReference>
<keyword evidence="5 7" id="KW-0418">Kinase</keyword>
<evidence type="ECO:0000313" key="9">
    <source>
        <dbReference type="Proteomes" id="UP000034508"/>
    </source>
</evidence>
<dbReference type="PRINTS" id="PR00477">
    <property type="entry name" value="PHGLYCKINASE"/>
</dbReference>